<evidence type="ECO:0000313" key="2">
    <source>
        <dbReference type="EMBL" id="TDP82484.1"/>
    </source>
</evidence>
<dbReference type="Pfam" id="PF07883">
    <property type="entry name" value="Cupin_2"/>
    <property type="match status" value="1"/>
</dbReference>
<proteinExistence type="predicted"/>
<evidence type="ECO:0000313" key="3">
    <source>
        <dbReference type="Proteomes" id="UP000294547"/>
    </source>
</evidence>
<dbReference type="EMBL" id="SNXY01000010">
    <property type="protein sequence ID" value="TDP82484.1"/>
    <property type="molecule type" value="Genomic_DNA"/>
</dbReference>
<comment type="caution">
    <text evidence="2">The sequence shown here is derived from an EMBL/GenBank/DDBJ whole genome shotgun (WGS) entry which is preliminary data.</text>
</comment>
<keyword evidence="3" id="KW-1185">Reference proteome</keyword>
<dbReference type="InterPro" id="IPR011051">
    <property type="entry name" value="RmlC_Cupin_sf"/>
</dbReference>
<evidence type="ECO:0000259" key="1">
    <source>
        <dbReference type="Pfam" id="PF07883"/>
    </source>
</evidence>
<accession>A0A4R6R993</accession>
<name>A0A4R6R993_9HYPH</name>
<feature type="domain" description="Cupin type-2" evidence="1">
    <location>
        <begin position="37"/>
        <end position="88"/>
    </location>
</feature>
<reference evidence="2 3" key="1">
    <citation type="submission" date="2019-03" db="EMBL/GenBank/DDBJ databases">
        <title>Genomic Encyclopedia of Type Strains, Phase IV (KMG-IV): sequencing the most valuable type-strain genomes for metagenomic binning, comparative biology and taxonomic classification.</title>
        <authorList>
            <person name="Goeker M."/>
        </authorList>
    </citation>
    <scope>NUCLEOTIDE SEQUENCE [LARGE SCALE GENOMIC DNA]</scope>
    <source>
        <strain evidence="2 3">DSM 102969</strain>
    </source>
</reference>
<dbReference type="SUPFAM" id="SSF51182">
    <property type="entry name" value="RmlC-like cupins"/>
    <property type="match status" value="1"/>
</dbReference>
<dbReference type="RefSeq" id="WP_126539256.1">
    <property type="nucleotide sequence ID" value="NZ_BSPM01000007.1"/>
</dbReference>
<dbReference type="OrthoDB" id="9798709at2"/>
<dbReference type="InterPro" id="IPR014710">
    <property type="entry name" value="RmlC-like_jellyroll"/>
</dbReference>
<dbReference type="AlphaFoldDB" id="A0A4R6R993"/>
<dbReference type="Proteomes" id="UP000294547">
    <property type="component" value="Unassembled WGS sequence"/>
</dbReference>
<gene>
    <name evidence="2" type="ORF">EDD54_3753</name>
</gene>
<dbReference type="Gene3D" id="2.60.120.10">
    <property type="entry name" value="Jelly Rolls"/>
    <property type="match status" value="1"/>
</dbReference>
<sequence length="111" mass="12252">MSDWLVSLAAAREALFEADHPFAVLMKAGTMSVELYSPVGTDEQTPHAQDELYVIVQGTGMFNRAGERRPFQPNDVIFVPAGMEHRFEGFSDDFQTWVIFWGPKGGEAAAG</sequence>
<protein>
    <submittedName>
        <fullName evidence="2">Cupin domain</fullName>
    </submittedName>
</protein>
<organism evidence="2 3">
    <name type="scientific">Oharaeibacter diazotrophicus</name>
    <dbReference type="NCBI Taxonomy" id="1920512"/>
    <lineage>
        <taxon>Bacteria</taxon>
        <taxon>Pseudomonadati</taxon>
        <taxon>Pseudomonadota</taxon>
        <taxon>Alphaproteobacteria</taxon>
        <taxon>Hyphomicrobiales</taxon>
        <taxon>Pleomorphomonadaceae</taxon>
        <taxon>Oharaeibacter</taxon>
    </lineage>
</organism>
<dbReference type="InterPro" id="IPR013096">
    <property type="entry name" value="Cupin_2"/>
</dbReference>